<evidence type="ECO:0000256" key="3">
    <source>
        <dbReference type="ARBA" id="ARBA00004818"/>
    </source>
</evidence>
<feature type="binding site" evidence="10">
    <location>
        <position position="15"/>
    </location>
    <ligand>
        <name>Mg(2+)</name>
        <dbReference type="ChEBI" id="CHEBI:18420"/>
    </ligand>
</feature>
<dbReference type="SUPFAM" id="SSF56784">
    <property type="entry name" value="HAD-like"/>
    <property type="match status" value="1"/>
</dbReference>
<evidence type="ECO:0000256" key="2">
    <source>
        <dbReference type="ARBA" id="ARBA00001946"/>
    </source>
</evidence>
<keyword evidence="7 10" id="KW-0378">Hydrolase</keyword>
<dbReference type="EC" id="3.1.3.18" evidence="5 10"/>
<feature type="binding site" evidence="10">
    <location>
        <position position="13"/>
    </location>
    <ligand>
        <name>Mg(2+)</name>
        <dbReference type="ChEBI" id="CHEBI:18420"/>
    </ligand>
</feature>
<sequence length="230" mass="24717">MNVCLAPCPIVFDLDGTLIDSAPDIHACVNYVLEEHGTPHLTLEQVRAFIGGGVDVLWQKIIAAQELQDDRKPEYMAAFMACYHDATQLTALFPDVIPTLETLADRGHPLGICTNKPLAVTQAVLSHFGIAHLFGSVIGGDSVPERKPHPAPLRAAIQALGADPRNPKAIYVGDSEFDAACALAASVPFLIYTKGYRQTPIEELPHLASFDDFAALPAMIETQALALSAH</sequence>
<comment type="caution">
    <text evidence="11">The sequence shown here is derived from an EMBL/GenBank/DDBJ whole genome shotgun (WGS) entry which is preliminary data.</text>
</comment>
<dbReference type="EMBL" id="BMIV01000008">
    <property type="protein sequence ID" value="GGF71246.1"/>
    <property type="molecule type" value="Genomic_DNA"/>
</dbReference>
<evidence type="ECO:0000256" key="4">
    <source>
        <dbReference type="ARBA" id="ARBA00006171"/>
    </source>
</evidence>
<dbReference type="Proteomes" id="UP000640509">
    <property type="component" value="Unassembled WGS sequence"/>
</dbReference>
<keyword evidence="6 10" id="KW-0479">Metal-binding</keyword>
<dbReference type="Gene3D" id="3.40.50.1000">
    <property type="entry name" value="HAD superfamily/HAD-like"/>
    <property type="match status" value="1"/>
</dbReference>
<dbReference type="InterPro" id="IPR050155">
    <property type="entry name" value="HAD-like_hydrolase_sf"/>
</dbReference>
<dbReference type="SFLD" id="SFLDS00003">
    <property type="entry name" value="Haloacid_Dehalogenase"/>
    <property type="match status" value="1"/>
</dbReference>
<feature type="binding site" evidence="10">
    <location>
        <position position="174"/>
    </location>
    <ligand>
        <name>Mg(2+)</name>
        <dbReference type="ChEBI" id="CHEBI:18420"/>
    </ligand>
</feature>
<dbReference type="PANTHER" id="PTHR43434">
    <property type="entry name" value="PHOSPHOGLYCOLATE PHOSPHATASE"/>
    <property type="match status" value="1"/>
</dbReference>
<dbReference type="SFLD" id="SFLDG01129">
    <property type="entry name" value="C1.5:_HAD__Beta-PGM__Phosphata"/>
    <property type="match status" value="1"/>
</dbReference>
<comment type="pathway">
    <text evidence="3 10">Organic acid metabolism; glycolate biosynthesis; glycolate from 2-phosphoglycolate: step 1/1.</text>
</comment>
<evidence type="ECO:0000256" key="8">
    <source>
        <dbReference type="ARBA" id="ARBA00022842"/>
    </source>
</evidence>
<dbReference type="Pfam" id="PF13419">
    <property type="entry name" value="HAD_2"/>
    <property type="match status" value="1"/>
</dbReference>
<dbReference type="SFLD" id="SFLDG01135">
    <property type="entry name" value="C1.5.6:_HAD__Beta-PGM__Phospha"/>
    <property type="match status" value="1"/>
</dbReference>
<dbReference type="InterPro" id="IPR023198">
    <property type="entry name" value="PGP-like_dom2"/>
</dbReference>
<feature type="active site" description="Nucleophile" evidence="10">
    <location>
        <position position="13"/>
    </location>
</feature>
<evidence type="ECO:0000313" key="12">
    <source>
        <dbReference type="Proteomes" id="UP000640509"/>
    </source>
</evidence>
<gene>
    <name evidence="11" type="primary">cbbZ</name>
    <name evidence="11" type="ORF">GCM10011402_24770</name>
</gene>
<comment type="similarity">
    <text evidence="4 10">Belongs to the HAD-like hydrolase superfamily. CbbY/CbbZ/Gph/YieH family.</text>
</comment>
<comment type="function">
    <text evidence="10">Specifically catalyzes the dephosphorylation of 2-phosphoglycolate. Is involved in the dissimilation of the intracellular 2-phosphoglycolate formed during the DNA repair of 3'-phosphoglycolate ends, a major class of DNA lesions induced by oxidative stress.</text>
</comment>
<evidence type="ECO:0000256" key="5">
    <source>
        <dbReference type="ARBA" id="ARBA00013078"/>
    </source>
</evidence>
<keyword evidence="12" id="KW-1185">Reference proteome</keyword>
<keyword evidence="8 10" id="KW-0460">Magnesium</keyword>
<accession>A0ABQ1VIW9</accession>
<dbReference type="Gene3D" id="1.10.150.240">
    <property type="entry name" value="Putative phosphatase, domain 2"/>
    <property type="match status" value="1"/>
</dbReference>
<dbReference type="RefSeq" id="WP_188715323.1">
    <property type="nucleotide sequence ID" value="NZ_BMIV01000008.1"/>
</dbReference>
<evidence type="ECO:0000256" key="9">
    <source>
        <dbReference type="ARBA" id="ARBA00023277"/>
    </source>
</evidence>
<proteinExistence type="inferred from homology"/>
<name>A0ABQ1VIW9_9RHOB</name>
<evidence type="ECO:0000256" key="6">
    <source>
        <dbReference type="ARBA" id="ARBA00022723"/>
    </source>
</evidence>
<evidence type="ECO:0000313" key="11">
    <source>
        <dbReference type="EMBL" id="GGF71246.1"/>
    </source>
</evidence>
<dbReference type="InterPro" id="IPR023214">
    <property type="entry name" value="HAD_sf"/>
</dbReference>
<dbReference type="HAMAP" id="MF_00495">
    <property type="entry name" value="GPH_hydrolase_bact"/>
    <property type="match status" value="1"/>
</dbReference>
<protein>
    <recommendedName>
        <fullName evidence="5 10">Phosphoglycolate phosphatase</fullName>
        <shortName evidence="10">PGP</shortName>
        <shortName evidence="10">PGPase</shortName>
        <ecNumber evidence="5 10">3.1.3.18</ecNumber>
    </recommendedName>
</protein>
<dbReference type="NCBIfam" id="TIGR01549">
    <property type="entry name" value="HAD-SF-IA-v1"/>
    <property type="match status" value="1"/>
</dbReference>
<dbReference type="InterPro" id="IPR037512">
    <property type="entry name" value="PGPase_prok"/>
</dbReference>
<evidence type="ECO:0000256" key="10">
    <source>
        <dbReference type="HAMAP-Rule" id="MF_00495"/>
    </source>
</evidence>
<comment type="cofactor">
    <cofactor evidence="2 10">
        <name>Mg(2+)</name>
        <dbReference type="ChEBI" id="CHEBI:18420"/>
    </cofactor>
</comment>
<evidence type="ECO:0000256" key="1">
    <source>
        <dbReference type="ARBA" id="ARBA00000830"/>
    </source>
</evidence>
<organism evidence="11 12">
    <name type="scientific">Paracoccus acridae</name>
    <dbReference type="NCBI Taxonomy" id="1795310"/>
    <lineage>
        <taxon>Bacteria</taxon>
        <taxon>Pseudomonadati</taxon>
        <taxon>Pseudomonadota</taxon>
        <taxon>Alphaproteobacteria</taxon>
        <taxon>Rhodobacterales</taxon>
        <taxon>Paracoccaceae</taxon>
        <taxon>Paracoccus</taxon>
    </lineage>
</organism>
<evidence type="ECO:0000256" key="7">
    <source>
        <dbReference type="ARBA" id="ARBA00022801"/>
    </source>
</evidence>
<reference evidence="12" key="1">
    <citation type="journal article" date="2019" name="Int. J. Syst. Evol. Microbiol.">
        <title>The Global Catalogue of Microorganisms (GCM) 10K type strain sequencing project: providing services to taxonomists for standard genome sequencing and annotation.</title>
        <authorList>
            <consortium name="The Broad Institute Genomics Platform"/>
            <consortium name="The Broad Institute Genome Sequencing Center for Infectious Disease"/>
            <person name="Wu L."/>
            <person name="Ma J."/>
        </authorList>
    </citation>
    <scope>NUCLEOTIDE SEQUENCE [LARGE SCALE GENOMIC DNA]</scope>
    <source>
        <strain evidence="12">CGMCC 1.15419</strain>
    </source>
</reference>
<dbReference type="InterPro" id="IPR041492">
    <property type="entry name" value="HAD_2"/>
</dbReference>
<dbReference type="InterPro" id="IPR006439">
    <property type="entry name" value="HAD-SF_hydro_IA"/>
</dbReference>
<dbReference type="NCBIfam" id="TIGR01449">
    <property type="entry name" value="PGP_bact"/>
    <property type="match status" value="1"/>
</dbReference>
<dbReference type="PANTHER" id="PTHR43434:SF1">
    <property type="entry name" value="PHOSPHOGLYCOLATE PHOSPHATASE"/>
    <property type="match status" value="1"/>
</dbReference>
<keyword evidence="9 10" id="KW-0119">Carbohydrate metabolism</keyword>
<dbReference type="InterPro" id="IPR036412">
    <property type="entry name" value="HAD-like_sf"/>
</dbReference>
<comment type="catalytic activity">
    <reaction evidence="1 10">
        <text>2-phosphoglycolate + H2O = glycolate + phosphate</text>
        <dbReference type="Rhea" id="RHEA:14369"/>
        <dbReference type="ChEBI" id="CHEBI:15377"/>
        <dbReference type="ChEBI" id="CHEBI:29805"/>
        <dbReference type="ChEBI" id="CHEBI:43474"/>
        <dbReference type="ChEBI" id="CHEBI:58033"/>
        <dbReference type="EC" id="3.1.3.18"/>
    </reaction>
</comment>